<dbReference type="Pfam" id="PF02308">
    <property type="entry name" value="MgtC"/>
    <property type="match status" value="1"/>
</dbReference>
<evidence type="ECO:0000256" key="6">
    <source>
        <dbReference type="ARBA" id="ARBA00023136"/>
    </source>
</evidence>
<keyword evidence="4 7" id="KW-0812">Transmembrane</keyword>
<protein>
    <recommendedName>
        <fullName evidence="8">MgtC/SapB/SrpB/YhiD N-terminal domain-containing protein</fullName>
    </recommendedName>
</protein>
<comment type="similarity">
    <text evidence="2">Belongs to the MgtC/SapB family.</text>
</comment>
<comment type="subcellular location">
    <subcellularLocation>
        <location evidence="1">Cell membrane</location>
        <topology evidence="1">Multi-pass membrane protein</topology>
    </subcellularLocation>
</comment>
<keyword evidence="3" id="KW-1003">Cell membrane</keyword>
<evidence type="ECO:0000256" key="4">
    <source>
        <dbReference type="ARBA" id="ARBA00022692"/>
    </source>
</evidence>
<sequence length="132" mass="14160">MEYIIFTGQLFLSIFLGSLIGWQRHNIGKAAGARTFAMVSVGSTLFTLLSINMSSGDPSRIAAQILTGIGFIGAGTIIHKKDNVEGLTTAAGLWSVAAIGMAIGFGWYIQAIIASILIFIVFAIKTDKNKWY</sequence>
<reference evidence="9 10" key="1">
    <citation type="journal article" date="2016" name="Nat. Commun.">
        <title>Thousands of microbial genomes shed light on interconnected biogeochemical processes in an aquifer system.</title>
        <authorList>
            <person name="Anantharaman K."/>
            <person name="Brown C.T."/>
            <person name="Hug L.A."/>
            <person name="Sharon I."/>
            <person name="Castelle C.J."/>
            <person name="Probst A.J."/>
            <person name="Thomas B.C."/>
            <person name="Singh A."/>
            <person name="Wilkins M.J."/>
            <person name="Karaoz U."/>
            <person name="Brodie E.L."/>
            <person name="Williams K.H."/>
            <person name="Hubbard S.S."/>
            <person name="Banfield J.F."/>
        </authorList>
    </citation>
    <scope>NUCLEOTIDE SEQUENCE [LARGE SCALE GENOMIC DNA]</scope>
</reference>
<organism evidence="9 10">
    <name type="scientific">Candidatus Magasanikbacteria bacterium RIFCSPHIGHO2_01_FULL_33_34</name>
    <dbReference type="NCBI Taxonomy" id="1798671"/>
    <lineage>
        <taxon>Bacteria</taxon>
        <taxon>Candidatus Magasanikiibacteriota</taxon>
    </lineage>
</organism>
<evidence type="ECO:0000256" key="5">
    <source>
        <dbReference type="ARBA" id="ARBA00022989"/>
    </source>
</evidence>
<accession>A0A1F6LHG2</accession>
<dbReference type="GO" id="GO:0005886">
    <property type="term" value="C:plasma membrane"/>
    <property type="evidence" value="ECO:0007669"/>
    <property type="project" value="UniProtKB-SubCell"/>
</dbReference>
<evidence type="ECO:0000256" key="3">
    <source>
        <dbReference type="ARBA" id="ARBA00022475"/>
    </source>
</evidence>
<dbReference type="Proteomes" id="UP000177067">
    <property type="component" value="Unassembled WGS sequence"/>
</dbReference>
<name>A0A1F6LHG2_9BACT</name>
<feature type="transmembrane region" description="Helical" evidence="7">
    <location>
        <begin position="61"/>
        <end position="79"/>
    </location>
</feature>
<feature type="domain" description="MgtC/SapB/SrpB/YhiD N-terminal" evidence="8">
    <location>
        <begin position="10"/>
        <end position="127"/>
    </location>
</feature>
<evidence type="ECO:0000259" key="8">
    <source>
        <dbReference type="Pfam" id="PF02308"/>
    </source>
</evidence>
<dbReference type="PRINTS" id="PR01837">
    <property type="entry name" value="MGTCSAPBPROT"/>
</dbReference>
<feature type="transmembrane region" description="Helical" evidence="7">
    <location>
        <begin position="91"/>
        <end position="124"/>
    </location>
</feature>
<dbReference type="AlphaFoldDB" id="A0A1F6LHG2"/>
<proteinExistence type="inferred from homology"/>
<evidence type="ECO:0000313" key="10">
    <source>
        <dbReference type="Proteomes" id="UP000177067"/>
    </source>
</evidence>
<keyword evidence="6 7" id="KW-0472">Membrane</keyword>
<dbReference type="PANTHER" id="PTHR33778">
    <property type="entry name" value="PROTEIN MGTC"/>
    <property type="match status" value="1"/>
</dbReference>
<dbReference type="PANTHER" id="PTHR33778:SF1">
    <property type="entry name" value="MAGNESIUM TRANSPORTER YHID-RELATED"/>
    <property type="match status" value="1"/>
</dbReference>
<dbReference type="EMBL" id="MFPS01000009">
    <property type="protein sequence ID" value="OGH58735.1"/>
    <property type="molecule type" value="Genomic_DNA"/>
</dbReference>
<evidence type="ECO:0000313" key="9">
    <source>
        <dbReference type="EMBL" id="OGH58735.1"/>
    </source>
</evidence>
<gene>
    <name evidence="9" type="ORF">A2725_03505</name>
</gene>
<comment type="caution">
    <text evidence="9">The sequence shown here is derived from an EMBL/GenBank/DDBJ whole genome shotgun (WGS) entry which is preliminary data.</text>
</comment>
<dbReference type="InterPro" id="IPR003416">
    <property type="entry name" value="MgtC/SapB/SrpB/YhiD_fam"/>
</dbReference>
<keyword evidence="5 7" id="KW-1133">Transmembrane helix</keyword>
<evidence type="ECO:0000256" key="7">
    <source>
        <dbReference type="SAM" id="Phobius"/>
    </source>
</evidence>
<evidence type="ECO:0000256" key="2">
    <source>
        <dbReference type="ARBA" id="ARBA00009298"/>
    </source>
</evidence>
<dbReference type="InterPro" id="IPR049177">
    <property type="entry name" value="MgtC_SapB_SrpB_YhiD_N"/>
</dbReference>
<feature type="transmembrane region" description="Helical" evidence="7">
    <location>
        <begin position="31"/>
        <end position="49"/>
    </location>
</feature>
<evidence type="ECO:0000256" key="1">
    <source>
        <dbReference type="ARBA" id="ARBA00004651"/>
    </source>
</evidence>